<protein>
    <recommendedName>
        <fullName evidence="3">Transmembrane protein</fullName>
    </recommendedName>
</protein>
<proteinExistence type="predicted"/>
<dbReference type="Proteomes" id="UP001597533">
    <property type="component" value="Unassembled WGS sequence"/>
</dbReference>
<comment type="caution">
    <text evidence="1">The sequence shown here is derived from an EMBL/GenBank/DDBJ whole genome shotgun (WGS) entry which is preliminary data.</text>
</comment>
<reference evidence="2" key="1">
    <citation type="journal article" date="2019" name="Int. J. Syst. Evol. Microbiol.">
        <title>The Global Catalogue of Microorganisms (GCM) 10K type strain sequencing project: providing services to taxonomists for standard genome sequencing and annotation.</title>
        <authorList>
            <consortium name="The Broad Institute Genomics Platform"/>
            <consortium name="The Broad Institute Genome Sequencing Center for Infectious Disease"/>
            <person name="Wu L."/>
            <person name="Ma J."/>
        </authorList>
    </citation>
    <scope>NUCLEOTIDE SEQUENCE [LARGE SCALE GENOMIC DNA]</scope>
    <source>
        <strain evidence="2">KCTC 32141</strain>
    </source>
</reference>
<dbReference type="RefSeq" id="WP_183487712.1">
    <property type="nucleotide sequence ID" value="NZ_JBHUOV010000002.1"/>
</dbReference>
<organism evidence="1 2">
    <name type="scientific">Lacinutrix iliipiscaria</name>
    <dbReference type="NCBI Taxonomy" id="1230532"/>
    <lineage>
        <taxon>Bacteria</taxon>
        <taxon>Pseudomonadati</taxon>
        <taxon>Bacteroidota</taxon>
        <taxon>Flavobacteriia</taxon>
        <taxon>Flavobacteriales</taxon>
        <taxon>Flavobacteriaceae</taxon>
        <taxon>Lacinutrix</taxon>
    </lineage>
</organism>
<evidence type="ECO:0000313" key="1">
    <source>
        <dbReference type="EMBL" id="MFD2823626.1"/>
    </source>
</evidence>
<dbReference type="EMBL" id="JBHUOV010000002">
    <property type="protein sequence ID" value="MFD2823626.1"/>
    <property type="molecule type" value="Genomic_DNA"/>
</dbReference>
<evidence type="ECO:0008006" key="3">
    <source>
        <dbReference type="Google" id="ProtNLM"/>
    </source>
</evidence>
<evidence type="ECO:0000313" key="2">
    <source>
        <dbReference type="Proteomes" id="UP001597533"/>
    </source>
</evidence>
<name>A0ABW5WQC4_9FLAO</name>
<keyword evidence="2" id="KW-1185">Reference proteome</keyword>
<accession>A0ABW5WQC4</accession>
<sequence>MNKAKSHINFKILSVVLVISLITPTLVKFAHVFENHKHEVCISKQQAHLHTLDLDCEFYKFKVNNAFTFKAQTFNLLSIENNHKVFSSQYEFISDYQRLSFSLRGPPQLV</sequence>
<gene>
    <name evidence="1" type="ORF">ACFS5M_08090</name>
</gene>